<dbReference type="EMBL" id="CAAHFG010000004">
    <property type="protein sequence ID" value="VGO17103.1"/>
    <property type="molecule type" value="Genomic_DNA"/>
</dbReference>
<accession>A0A6C2UB65</accession>
<feature type="transmembrane region" description="Helical" evidence="1">
    <location>
        <begin position="6"/>
        <end position="25"/>
    </location>
</feature>
<keyword evidence="1" id="KW-1133">Transmembrane helix</keyword>
<dbReference type="Pfam" id="PF08666">
    <property type="entry name" value="SAF"/>
    <property type="match status" value="1"/>
</dbReference>
<dbReference type="InterPro" id="IPR017592">
    <property type="entry name" value="Pilus_assmbl_Flp-typ_CpaB"/>
</dbReference>
<dbReference type="SMART" id="SM00858">
    <property type="entry name" value="SAF"/>
    <property type="match status" value="1"/>
</dbReference>
<protein>
    <recommendedName>
        <fullName evidence="2">SAF domain-containing protein</fullName>
    </recommendedName>
</protein>
<dbReference type="InterPro" id="IPR013974">
    <property type="entry name" value="SAF"/>
</dbReference>
<dbReference type="InterPro" id="IPR031571">
    <property type="entry name" value="RcpC_dom"/>
</dbReference>
<gene>
    <name evidence="3" type="ORF">PDESU_05698</name>
</gene>
<evidence type="ECO:0000259" key="2">
    <source>
        <dbReference type="SMART" id="SM00858"/>
    </source>
</evidence>
<organism evidence="3 4">
    <name type="scientific">Pontiella desulfatans</name>
    <dbReference type="NCBI Taxonomy" id="2750659"/>
    <lineage>
        <taxon>Bacteria</taxon>
        <taxon>Pseudomonadati</taxon>
        <taxon>Kiritimatiellota</taxon>
        <taxon>Kiritimatiellia</taxon>
        <taxon>Kiritimatiellales</taxon>
        <taxon>Pontiellaceae</taxon>
        <taxon>Pontiella</taxon>
    </lineage>
</organism>
<proteinExistence type="predicted"/>
<sequence>MKNKLIMAVAILVAVLAFLMNWNYLRKERDALYEGAVKVKVIVAKRDLPAMTMLAIEDLALREEFKSAVGRNAFYEDDLDALLGKKLLYPVKRSDPLLWSQVDMPRKLKSGLSPVIEKGKRAISLSIAGAQAVSGLVQPNDNVDIIGTFTFPSRTNPKAVESVTLTLMQNVSVIATGAQIAGQDNRNRQGGGGYSTVTFAVTPREAELLVFAQQTRGQLYLSLRNPEDRNYETELPSVNFDYIESVLQELNEKRQKEILMTDPTI</sequence>
<feature type="domain" description="SAF" evidence="2">
    <location>
        <begin position="39"/>
        <end position="103"/>
    </location>
</feature>
<evidence type="ECO:0000313" key="4">
    <source>
        <dbReference type="Proteomes" id="UP000366872"/>
    </source>
</evidence>
<dbReference type="RefSeq" id="WP_136082603.1">
    <property type="nucleotide sequence ID" value="NZ_CAAHFG010000004.1"/>
</dbReference>
<evidence type="ECO:0000313" key="3">
    <source>
        <dbReference type="EMBL" id="VGO17103.1"/>
    </source>
</evidence>
<evidence type="ECO:0000256" key="1">
    <source>
        <dbReference type="SAM" id="Phobius"/>
    </source>
</evidence>
<dbReference type="Proteomes" id="UP000366872">
    <property type="component" value="Unassembled WGS sequence"/>
</dbReference>
<reference evidence="3 4" key="1">
    <citation type="submission" date="2019-04" db="EMBL/GenBank/DDBJ databases">
        <authorList>
            <person name="Van Vliet M D."/>
        </authorList>
    </citation>
    <scope>NUCLEOTIDE SEQUENCE [LARGE SCALE GENOMIC DNA]</scope>
    <source>
        <strain evidence="3 4">F1</strain>
    </source>
</reference>
<dbReference type="Pfam" id="PF16976">
    <property type="entry name" value="RcpC"/>
    <property type="match status" value="1"/>
</dbReference>
<keyword evidence="1" id="KW-0472">Membrane</keyword>
<dbReference type="AlphaFoldDB" id="A0A6C2UB65"/>
<dbReference type="CDD" id="cd11614">
    <property type="entry name" value="SAF_CpaB_FlgA_like"/>
    <property type="match status" value="1"/>
</dbReference>
<keyword evidence="4" id="KW-1185">Reference proteome</keyword>
<dbReference type="NCBIfam" id="TIGR03177">
    <property type="entry name" value="pilus_cpaB"/>
    <property type="match status" value="1"/>
</dbReference>
<keyword evidence="1" id="KW-0812">Transmembrane</keyword>
<name>A0A6C2UB65_PONDE</name>